<gene>
    <name evidence="1" type="ORF">HPB47_013254</name>
</gene>
<proteinExistence type="predicted"/>
<evidence type="ECO:0000313" key="1">
    <source>
        <dbReference type="EMBL" id="KAG0445642.1"/>
    </source>
</evidence>
<reference evidence="1 2" key="1">
    <citation type="journal article" date="2020" name="Cell">
        <title>Large-Scale Comparative Analyses of Tick Genomes Elucidate Their Genetic Diversity and Vector Capacities.</title>
        <authorList>
            <consortium name="Tick Genome and Microbiome Consortium (TIGMIC)"/>
            <person name="Jia N."/>
            <person name="Wang J."/>
            <person name="Shi W."/>
            <person name="Du L."/>
            <person name="Sun Y."/>
            <person name="Zhan W."/>
            <person name="Jiang J.F."/>
            <person name="Wang Q."/>
            <person name="Zhang B."/>
            <person name="Ji P."/>
            <person name="Bell-Sakyi L."/>
            <person name="Cui X.M."/>
            <person name="Yuan T.T."/>
            <person name="Jiang B.G."/>
            <person name="Yang W.F."/>
            <person name="Lam T.T."/>
            <person name="Chang Q.C."/>
            <person name="Ding S.J."/>
            <person name="Wang X.J."/>
            <person name="Zhu J.G."/>
            <person name="Ruan X.D."/>
            <person name="Zhao L."/>
            <person name="Wei J.T."/>
            <person name="Ye R.Z."/>
            <person name="Que T.C."/>
            <person name="Du C.H."/>
            <person name="Zhou Y.H."/>
            <person name="Cheng J.X."/>
            <person name="Dai P.F."/>
            <person name="Guo W.B."/>
            <person name="Han X.H."/>
            <person name="Huang E.J."/>
            <person name="Li L.F."/>
            <person name="Wei W."/>
            <person name="Gao Y.C."/>
            <person name="Liu J.Z."/>
            <person name="Shao H.Z."/>
            <person name="Wang X."/>
            <person name="Wang C.C."/>
            <person name="Yang T.C."/>
            <person name="Huo Q.B."/>
            <person name="Li W."/>
            <person name="Chen H.Y."/>
            <person name="Chen S.E."/>
            <person name="Zhou L.G."/>
            <person name="Ni X.B."/>
            <person name="Tian J.H."/>
            <person name="Sheng Y."/>
            <person name="Liu T."/>
            <person name="Pan Y.S."/>
            <person name="Xia L.Y."/>
            <person name="Li J."/>
            <person name="Zhao F."/>
            <person name="Cao W.C."/>
        </authorList>
    </citation>
    <scope>NUCLEOTIDE SEQUENCE [LARGE SCALE GENOMIC DNA]</scope>
    <source>
        <strain evidence="1">Iper-2018</strain>
    </source>
</reference>
<evidence type="ECO:0000313" key="2">
    <source>
        <dbReference type="Proteomes" id="UP000805193"/>
    </source>
</evidence>
<keyword evidence="2" id="KW-1185">Reference proteome</keyword>
<name>A0AC60R2F1_IXOPE</name>
<sequence length="139" mass="14957">MESELVQHRWLVAPNAAPSAAAAFEARFEARFATIDARFTAFENRIPMMVNAISKLQETIPTMIAPRIAHSLRPSRRPGGPYKDVPGHPLKPSRRTPEVDDDDSCSLSGLEDAPLPASAGSVAASPPSPLSLTHHGEQP</sequence>
<accession>A0AC60R2F1</accession>
<comment type="caution">
    <text evidence="1">The sequence shown here is derived from an EMBL/GenBank/DDBJ whole genome shotgun (WGS) entry which is preliminary data.</text>
</comment>
<organism evidence="1 2">
    <name type="scientific">Ixodes persulcatus</name>
    <name type="common">Taiga tick</name>
    <dbReference type="NCBI Taxonomy" id="34615"/>
    <lineage>
        <taxon>Eukaryota</taxon>
        <taxon>Metazoa</taxon>
        <taxon>Ecdysozoa</taxon>
        <taxon>Arthropoda</taxon>
        <taxon>Chelicerata</taxon>
        <taxon>Arachnida</taxon>
        <taxon>Acari</taxon>
        <taxon>Parasitiformes</taxon>
        <taxon>Ixodida</taxon>
        <taxon>Ixodoidea</taxon>
        <taxon>Ixodidae</taxon>
        <taxon>Ixodinae</taxon>
        <taxon>Ixodes</taxon>
    </lineage>
</organism>
<protein>
    <submittedName>
        <fullName evidence="1">Uncharacterized protein</fullName>
    </submittedName>
</protein>
<dbReference type="Proteomes" id="UP000805193">
    <property type="component" value="Unassembled WGS sequence"/>
</dbReference>
<dbReference type="EMBL" id="JABSTQ010000128">
    <property type="protein sequence ID" value="KAG0445642.1"/>
    <property type="molecule type" value="Genomic_DNA"/>
</dbReference>